<evidence type="ECO:0000256" key="8">
    <source>
        <dbReference type="SAM" id="Phobius"/>
    </source>
</evidence>
<keyword evidence="4" id="KW-0997">Cell inner membrane</keyword>
<dbReference type="GO" id="GO:0015628">
    <property type="term" value="P:protein secretion by the type II secretion system"/>
    <property type="evidence" value="ECO:0007669"/>
    <property type="project" value="InterPro"/>
</dbReference>
<dbReference type="AlphaFoldDB" id="A0A382EKF4"/>
<feature type="transmembrane region" description="Helical" evidence="8">
    <location>
        <begin position="12"/>
        <end position="30"/>
    </location>
</feature>
<dbReference type="Gene3D" id="3.30.700.10">
    <property type="entry name" value="Glycoprotein, Type 4 Pilin"/>
    <property type="match status" value="1"/>
</dbReference>
<keyword evidence="7 8" id="KW-0472">Membrane</keyword>
<sequence length="189" mass="21321">MCRFRSMRGFTLLELMMVMAITAILLVIAMPNLSKWKEEHEINGQAQKVYFDMKLAQATAIQSNNNVLVTFDSVKNFYKVHDDTNNNGIEDSKETVKTVNLENNIEFGFNLGLHDVDGNVVTSPIFFGGGNKVIFNSRGQNDSGGSIFLIHMNRVGYTNDRMRSIYLSRITGSVELLKYDLNGRPSPWS</sequence>
<protein>
    <recommendedName>
        <fullName evidence="9">General secretion pathway GspH domain-containing protein</fullName>
    </recommendedName>
</protein>
<keyword evidence="2" id="KW-1003">Cell membrane</keyword>
<dbReference type="GO" id="GO:0015627">
    <property type="term" value="C:type II protein secretion system complex"/>
    <property type="evidence" value="ECO:0007669"/>
    <property type="project" value="InterPro"/>
</dbReference>
<proteinExistence type="predicted"/>
<keyword evidence="3" id="KW-0488">Methylation</keyword>
<comment type="subcellular location">
    <subcellularLocation>
        <location evidence="1">Cell inner membrane</location>
        <topology evidence="1">Single-pass membrane protein</topology>
    </subcellularLocation>
</comment>
<evidence type="ECO:0000256" key="2">
    <source>
        <dbReference type="ARBA" id="ARBA00022475"/>
    </source>
</evidence>
<evidence type="ECO:0000313" key="10">
    <source>
        <dbReference type="EMBL" id="SVB50441.1"/>
    </source>
</evidence>
<dbReference type="EMBL" id="UINC01044674">
    <property type="protein sequence ID" value="SVB50441.1"/>
    <property type="molecule type" value="Genomic_DNA"/>
</dbReference>
<evidence type="ECO:0000256" key="1">
    <source>
        <dbReference type="ARBA" id="ARBA00004377"/>
    </source>
</evidence>
<dbReference type="Pfam" id="PF12019">
    <property type="entry name" value="GspH"/>
    <property type="match status" value="1"/>
</dbReference>
<dbReference type="InterPro" id="IPR012902">
    <property type="entry name" value="N_methyl_site"/>
</dbReference>
<dbReference type="PROSITE" id="PS00409">
    <property type="entry name" value="PROKAR_NTER_METHYL"/>
    <property type="match status" value="1"/>
</dbReference>
<keyword evidence="6 8" id="KW-1133">Transmembrane helix</keyword>
<evidence type="ECO:0000256" key="5">
    <source>
        <dbReference type="ARBA" id="ARBA00022692"/>
    </source>
</evidence>
<evidence type="ECO:0000256" key="7">
    <source>
        <dbReference type="ARBA" id="ARBA00023136"/>
    </source>
</evidence>
<dbReference type="GO" id="GO:0005886">
    <property type="term" value="C:plasma membrane"/>
    <property type="evidence" value="ECO:0007669"/>
    <property type="project" value="UniProtKB-SubCell"/>
</dbReference>
<dbReference type="InterPro" id="IPR022346">
    <property type="entry name" value="T2SS_GspH"/>
</dbReference>
<reference evidence="10" key="1">
    <citation type="submission" date="2018-05" db="EMBL/GenBank/DDBJ databases">
        <authorList>
            <person name="Lanie J.A."/>
            <person name="Ng W.-L."/>
            <person name="Kazmierczak K.M."/>
            <person name="Andrzejewski T.M."/>
            <person name="Davidsen T.M."/>
            <person name="Wayne K.J."/>
            <person name="Tettelin H."/>
            <person name="Glass J.I."/>
            <person name="Rusch D."/>
            <person name="Podicherti R."/>
            <person name="Tsui H.-C.T."/>
            <person name="Winkler M.E."/>
        </authorList>
    </citation>
    <scope>NUCLEOTIDE SEQUENCE</scope>
</reference>
<organism evidence="10">
    <name type="scientific">marine metagenome</name>
    <dbReference type="NCBI Taxonomy" id="408172"/>
    <lineage>
        <taxon>unclassified sequences</taxon>
        <taxon>metagenomes</taxon>
        <taxon>ecological metagenomes</taxon>
    </lineage>
</organism>
<keyword evidence="5 8" id="KW-0812">Transmembrane</keyword>
<name>A0A382EKF4_9ZZZZ</name>
<gene>
    <name evidence="10" type="ORF">METZ01_LOCUS203295</name>
</gene>
<dbReference type="Pfam" id="PF07963">
    <property type="entry name" value="N_methyl"/>
    <property type="match status" value="1"/>
</dbReference>
<dbReference type="InterPro" id="IPR045584">
    <property type="entry name" value="Pilin-like"/>
</dbReference>
<accession>A0A382EKF4</accession>
<evidence type="ECO:0000256" key="4">
    <source>
        <dbReference type="ARBA" id="ARBA00022519"/>
    </source>
</evidence>
<evidence type="ECO:0000259" key="9">
    <source>
        <dbReference type="Pfam" id="PF12019"/>
    </source>
</evidence>
<dbReference type="NCBIfam" id="TIGR02532">
    <property type="entry name" value="IV_pilin_GFxxxE"/>
    <property type="match status" value="1"/>
</dbReference>
<evidence type="ECO:0000256" key="6">
    <source>
        <dbReference type="ARBA" id="ARBA00022989"/>
    </source>
</evidence>
<evidence type="ECO:0000256" key="3">
    <source>
        <dbReference type="ARBA" id="ARBA00022481"/>
    </source>
</evidence>
<dbReference type="SUPFAM" id="SSF54523">
    <property type="entry name" value="Pili subunits"/>
    <property type="match status" value="1"/>
</dbReference>
<feature type="domain" description="General secretion pathway GspH" evidence="9">
    <location>
        <begin position="45"/>
        <end position="163"/>
    </location>
</feature>